<dbReference type="GO" id="GO:0008574">
    <property type="term" value="F:plus-end-directed microtubule motor activity"/>
    <property type="evidence" value="ECO:0007669"/>
    <property type="project" value="TreeGrafter"/>
</dbReference>
<dbReference type="PRINTS" id="PR00380">
    <property type="entry name" value="KINESINHEAVY"/>
</dbReference>
<keyword evidence="2" id="KW-0963">Cytoplasm</keyword>
<dbReference type="InterPro" id="IPR047149">
    <property type="entry name" value="KIF11-like"/>
</dbReference>
<dbReference type="STRING" id="1328759.A0A5C2SQY9"/>
<dbReference type="Gene3D" id="3.40.850.10">
    <property type="entry name" value="Kinesin motor domain"/>
    <property type="match status" value="1"/>
</dbReference>
<feature type="compositionally biased region" description="Polar residues" evidence="15">
    <location>
        <begin position="35"/>
        <end position="49"/>
    </location>
</feature>
<dbReference type="OrthoDB" id="3176171at2759"/>
<evidence type="ECO:0000256" key="1">
    <source>
        <dbReference type="ARBA" id="ARBA00004245"/>
    </source>
</evidence>
<keyword evidence="8 14" id="KW-0175">Coiled coil</keyword>
<evidence type="ECO:0000259" key="16">
    <source>
        <dbReference type="PROSITE" id="PS50067"/>
    </source>
</evidence>
<dbReference type="AlphaFoldDB" id="A0A5C2SQY9"/>
<feature type="binding site" evidence="13">
    <location>
        <begin position="169"/>
        <end position="176"/>
    </location>
    <ligand>
        <name>ATP</name>
        <dbReference type="ChEBI" id="CHEBI:30616"/>
    </ligand>
</feature>
<evidence type="ECO:0000256" key="12">
    <source>
        <dbReference type="ARBA" id="ARBA00034704"/>
    </source>
</evidence>
<feature type="compositionally biased region" description="Basic residues" evidence="15">
    <location>
        <begin position="1165"/>
        <end position="1176"/>
    </location>
</feature>
<feature type="coiled-coil region" evidence="14">
    <location>
        <begin position="498"/>
        <end position="557"/>
    </location>
</feature>
<keyword evidence="5 13" id="KW-0547">Nucleotide-binding</keyword>
<keyword evidence="11" id="KW-0131">Cell cycle</keyword>
<evidence type="ECO:0000256" key="8">
    <source>
        <dbReference type="ARBA" id="ARBA00023054"/>
    </source>
</evidence>
<organism evidence="17 18">
    <name type="scientific">Lentinus tigrinus ALCF2SS1-6</name>
    <dbReference type="NCBI Taxonomy" id="1328759"/>
    <lineage>
        <taxon>Eukaryota</taxon>
        <taxon>Fungi</taxon>
        <taxon>Dikarya</taxon>
        <taxon>Basidiomycota</taxon>
        <taxon>Agaricomycotina</taxon>
        <taxon>Agaricomycetes</taxon>
        <taxon>Polyporales</taxon>
        <taxon>Polyporaceae</taxon>
        <taxon>Lentinus</taxon>
    </lineage>
</organism>
<evidence type="ECO:0000256" key="10">
    <source>
        <dbReference type="ARBA" id="ARBA00023212"/>
    </source>
</evidence>
<dbReference type="PROSITE" id="PS50067">
    <property type="entry name" value="KINESIN_MOTOR_2"/>
    <property type="match status" value="1"/>
</dbReference>
<evidence type="ECO:0000313" key="17">
    <source>
        <dbReference type="EMBL" id="RPD66242.1"/>
    </source>
</evidence>
<dbReference type="GO" id="GO:0051301">
    <property type="term" value="P:cell division"/>
    <property type="evidence" value="ECO:0007669"/>
    <property type="project" value="UniProtKB-KW"/>
</dbReference>
<feature type="coiled-coil region" evidence="14">
    <location>
        <begin position="654"/>
        <end position="688"/>
    </location>
</feature>
<dbReference type="GO" id="GO:0000073">
    <property type="term" value="P:initial mitotic spindle pole body separation"/>
    <property type="evidence" value="ECO:0007669"/>
    <property type="project" value="UniProtKB-ARBA"/>
</dbReference>
<gene>
    <name evidence="17" type="ORF">L227DRAFT_517556</name>
</gene>
<proteinExistence type="inferred from homology"/>
<dbReference type="PANTHER" id="PTHR47970">
    <property type="entry name" value="KINESIN-LIKE PROTEIN KIF11"/>
    <property type="match status" value="1"/>
</dbReference>
<dbReference type="CDD" id="cd01364">
    <property type="entry name" value="KISc_BimC_Eg5"/>
    <property type="match status" value="1"/>
</dbReference>
<dbReference type="PANTHER" id="PTHR47970:SF12">
    <property type="entry name" value="KINESIN FAMILY MEMBER 11"/>
    <property type="match status" value="1"/>
</dbReference>
<keyword evidence="9 13" id="KW-0505">Motor protein</keyword>
<dbReference type="InterPro" id="IPR027417">
    <property type="entry name" value="P-loop_NTPase"/>
</dbReference>
<dbReference type="InterPro" id="IPR036961">
    <property type="entry name" value="Kinesin_motor_dom_sf"/>
</dbReference>
<feature type="compositionally biased region" description="Polar residues" evidence="15">
    <location>
        <begin position="1142"/>
        <end position="1156"/>
    </location>
</feature>
<evidence type="ECO:0000256" key="5">
    <source>
        <dbReference type="ARBA" id="ARBA00022741"/>
    </source>
</evidence>
<dbReference type="InterPro" id="IPR001752">
    <property type="entry name" value="Kinesin_motor_dom"/>
</dbReference>
<accession>A0A5C2SQY9</accession>
<protein>
    <submittedName>
        <fullName evidence="17">Kinesin-domain-containing protein</fullName>
    </submittedName>
</protein>
<feature type="compositionally biased region" description="Low complexity" evidence="15">
    <location>
        <begin position="1114"/>
        <end position="1124"/>
    </location>
</feature>
<sequence length="1176" mass="128608">MAFRRPPSRARTTASSAMPPPQTTNIRPRSVLAKSDSSQRSTTLATSVEQAAEAGPSRTAAASQQRLASSEAETNIRVVIRCRRRSEREIQDNSPIIVTTKGARNDDITIETSAPSTSLGVVTLPTTRTYPFDMVFGPEADQATIYQDVVHPMLEEVLTGYNCTLFAYGQTGTGKTHTMQGDLATTPLGNPSAQAGMIPRVLFKLFQQLEASSTDFSVKISFVELYNEELRDLLAPELPAPSGSSQPMGMGVHKEAPQQASLKLFDDASKKGIIIQGLEETPVRTAADALALLTKGSHRRQIAATKFNDHSSRSHSVFSITIHTSMPSSTGDGLLRVGKLNLVDLAGSENIGRSGAVDKRAKEAGMINQSLLTLGRVINALVDASSHVPYRESKLTRILQDSLGGRTKTCIIATISPARSNMEETLSTLEYALRAKSIKNRPEVNQQMTRNALIKDYVAEITRLHADLRAVREKSGIIISEESWAKMAAEQELKETERLEAVKQVEILEGQMRAVREEFEEAMALLARTDEELRVTKDRLEGTTTELLGTRQQLEEEIVVRQAHQKSEEALHGVVAEWREVAREYEGDVNGLFGKLERKAATLGSNVKVVSTHSKTLSVETETMSTKVDGFVKLAAQHLHKVKTETEQLQSKELEALSVISDRIKEQLEKLQKALQLIHAKEDTAQEAADTIRSTITEVQESIKSSFASQADELRKHCESICKEVESSSMASCATAEKAFQDLGALTEAIKQGSLDFIATERQTLQEAKALADNTTNTEVLRLKQQNALLTRLLETERIEAKRSADALLERISGLLGDFTTERDRSLRETFSEMTESNNAAEHEMKQLGQKQGQQLEAAVMRGSSWSEQLTKRGVEGKRLRDGGVKAVNTVKSSIRDGLDGVQATVSTSTTGFSQELQGTMQSFNTTLTQAFDREHRAKRKRMEATNDLVTEAQSGYKYMQRGIASTSRNIDGTTRHVLAETSGMSEAVDGLNVAASTTLGNIRRATQTLATEATREDKPTGLTPRKRSRKMVEELPPTESRDILVRRFRSKGFSSVGSETFLAEHLPLPEEEGAGLPAMEGMVVDSPVDGIPSDEENRTEPSPGNSPPGLVKSLASSSSSATSIETIPVPVAPSIPVLKQPSRSGLPSVGTLTDSRTTNVVRTRPQRTRRTVAPR</sequence>
<keyword evidence="3" id="KW-0132">Cell division</keyword>
<feature type="region of interest" description="Disordered" evidence="15">
    <location>
        <begin position="1"/>
        <end position="70"/>
    </location>
</feature>
<reference evidence="17" key="1">
    <citation type="journal article" date="2018" name="Genome Biol. Evol.">
        <title>Genomics and development of Lentinus tigrinus, a white-rot wood-decaying mushroom with dimorphic fruiting bodies.</title>
        <authorList>
            <person name="Wu B."/>
            <person name="Xu Z."/>
            <person name="Knudson A."/>
            <person name="Carlson A."/>
            <person name="Chen N."/>
            <person name="Kovaka S."/>
            <person name="LaButti K."/>
            <person name="Lipzen A."/>
            <person name="Pennachio C."/>
            <person name="Riley R."/>
            <person name="Schakwitz W."/>
            <person name="Umezawa K."/>
            <person name="Ohm R.A."/>
            <person name="Grigoriev I.V."/>
            <person name="Nagy L.G."/>
            <person name="Gibbons J."/>
            <person name="Hibbett D."/>
        </authorList>
    </citation>
    <scope>NUCLEOTIDE SEQUENCE [LARGE SCALE GENOMIC DNA]</scope>
    <source>
        <strain evidence="17">ALCF2SS1-6</strain>
    </source>
</reference>
<dbReference type="InterPro" id="IPR019821">
    <property type="entry name" value="Kinesin_motor_CS"/>
</dbReference>
<evidence type="ECO:0000256" key="15">
    <source>
        <dbReference type="SAM" id="MobiDB-lite"/>
    </source>
</evidence>
<dbReference type="Pfam" id="PF00225">
    <property type="entry name" value="Kinesin"/>
    <property type="match status" value="1"/>
</dbReference>
<keyword evidence="10" id="KW-0206">Cytoskeleton</keyword>
<evidence type="ECO:0000313" key="18">
    <source>
        <dbReference type="Proteomes" id="UP000313359"/>
    </source>
</evidence>
<evidence type="ECO:0000256" key="2">
    <source>
        <dbReference type="ARBA" id="ARBA00022490"/>
    </source>
</evidence>
<evidence type="ECO:0000256" key="6">
    <source>
        <dbReference type="ARBA" id="ARBA00022776"/>
    </source>
</evidence>
<dbReference type="GO" id="GO:0072686">
    <property type="term" value="C:mitotic spindle"/>
    <property type="evidence" value="ECO:0007669"/>
    <property type="project" value="TreeGrafter"/>
</dbReference>
<keyword evidence="7 13" id="KW-0067">ATP-binding</keyword>
<dbReference type="GO" id="GO:0007018">
    <property type="term" value="P:microtubule-based movement"/>
    <property type="evidence" value="ECO:0007669"/>
    <property type="project" value="InterPro"/>
</dbReference>
<keyword evidence="18" id="KW-1185">Reference proteome</keyword>
<dbReference type="SUPFAM" id="SSF52540">
    <property type="entry name" value="P-loop containing nucleoside triphosphate hydrolases"/>
    <property type="match status" value="1"/>
</dbReference>
<feature type="domain" description="Kinesin motor" evidence="16">
    <location>
        <begin position="75"/>
        <end position="438"/>
    </location>
</feature>
<evidence type="ECO:0000256" key="7">
    <source>
        <dbReference type="ARBA" id="ARBA00022840"/>
    </source>
</evidence>
<dbReference type="GO" id="GO:0005876">
    <property type="term" value="C:spindle microtubule"/>
    <property type="evidence" value="ECO:0007669"/>
    <property type="project" value="TreeGrafter"/>
</dbReference>
<feature type="region of interest" description="Disordered" evidence="15">
    <location>
        <begin position="1012"/>
        <end position="1037"/>
    </location>
</feature>
<dbReference type="PROSITE" id="PS00411">
    <property type="entry name" value="KINESIN_MOTOR_1"/>
    <property type="match status" value="1"/>
</dbReference>
<evidence type="ECO:0000256" key="9">
    <source>
        <dbReference type="ARBA" id="ARBA00023175"/>
    </source>
</evidence>
<evidence type="ECO:0000256" key="4">
    <source>
        <dbReference type="ARBA" id="ARBA00022701"/>
    </source>
</evidence>
<comment type="subcellular location">
    <subcellularLocation>
        <location evidence="1">Cytoplasm</location>
        <location evidence="1">Cytoskeleton</location>
    </subcellularLocation>
</comment>
<name>A0A5C2SQY9_9APHY</name>
<evidence type="ECO:0000256" key="14">
    <source>
        <dbReference type="SAM" id="Coils"/>
    </source>
</evidence>
<dbReference type="InterPro" id="IPR047241">
    <property type="entry name" value="KIF11-like_kin_motor_dom"/>
</dbReference>
<dbReference type="GO" id="GO:0005524">
    <property type="term" value="F:ATP binding"/>
    <property type="evidence" value="ECO:0007669"/>
    <property type="project" value="UniProtKB-UniRule"/>
</dbReference>
<keyword evidence="6" id="KW-0498">Mitosis</keyword>
<dbReference type="GO" id="GO:0005634">
    <property type="term" value="C:nucleus"/>
    <property type="evidence" value="ECO:0007669"/>
    <property type="project" value="TreeGrafter"/>
</dbReference>
<dbReference type="FunFam" id="3.40.850.10:FF:000051">
    <property type="entry name" value="Kinesin-like protein bimC"/>
    <property type="match status" value="1"/>
</dbReference>
<dbReference type="SMART" id="SM00129">
    <property type="entry name" value="KISc"/>
    <property type="match status" value="1"/>
</dbReference>
<evidence type="ECO:0000256" key="11">
    <source>
        <dbReference type="ARBA" id="ARBA00023306"/>
    </source>
</evidence>
<comment type="similarity">
    <text evidence="12">Belongs to the TRAFAC class myosin-kinesin ATPase superfamily. Kinesin family. KIN-5/BimC subfamily.</text>
</comment>
<feature type="compositionally biased region" description="Polar residues" evidence="15">
    <location>
        <begin position="60"/>
        <end position="70"/>
    </location>
</feature>
<dbReference type="Proteomes" id="UP000313359">
    <property type="component" value="Unassembled WGS sequence"/>
</dbReference>
<keyword evidence="4" id="KW-0493">Microtubule</keyword>
<evidence type="ECO:0000256" key="3">
    <source>
        <dbReference type="ARBA" id="ARBA00022618"/>
    </source>
</evidence>
<evidence type="ECO:0000256" key="13">
    <source>
        <dbReference type="PROSITE-ProRule" id="PRU00283"/>
    </source>
</evidence>
<dbReference type="GO" id="GO:0008017">
    <property type="term" value="F:microtubule binding"/>
    <property type="evidence" value="ECO:0007669"/>
    <property type="project" value="InterPro"/>
</dbReference>
<feature type="region of interest" description="Disordered" evidence="15">
    <location>
        <begin position="1083"/>
        <end position="1176"/>
    </location>
</feature>
<dbReference type="EMBL" id="ML122251">
    <property type="protein sequence ID" value="RPD66242.1"/>
    <property type="molecule type" value="Genomic_DNA"/>
</dbReference>